<dbReference type="RefSeq" id="WP_191071209.1">
    <property type="nucleotide sequence ID" value="NZ_CP060506.1"/>
</dbReference>
<evidence type="ECO:0000256" key="1">
    <source>
        <dbReference type="ARBA" id="ARBA00008520"/>
    </source>
</evidence>
<dbReference type="Pfam" id="PF13416">
    <property type="entry name" value="SBP_bac_8"/>
    <property type="match status" value="1"/>
</dbReference>
<evidence type="ECO:0000256" key="3">
    <source>
        <dbReference type="ARBA" id="ARBA00022729"/>
    </source>
</evidence>
<feature type="chain" id="PRO_5038415357" evidence="4">
    <location>
        <begin position="25"/>
        <end position="433"/>
    </location>
</feature>
<keyword evidence="2" id="KW-0813">Transport</keyword>
<dbReference type="PANTHER" id="PTHR30061:SF50">
    <property type="entry name" value="MALTOSE_MALTODEXTRIN-BINDING PERIPLASMIC PROTEIN"/>
    <property type="match status" value="1"/>
</dbReference>
<dbReference type="PANTHER" id="PTHR30061">
    <property type="entry name" value="MALTOSE-BINDING PERIPLASMIC PROTEIN"/>
    <property type="match status" value="1"/>
</dbReference>
<sequence>MSPVIPRRTRVLAAAAAAAMVALAGCSSQQGMSGGDPHTLELWTHVGGNEPELSVIRAAAEEYMANSDVTINITEFPQRSYNEAIVGAASSGDLPCLFDLDGPIMPNWAWSGYLAPLDLPADTTDTLLESARGEWNGTLYSVGAFDTSLTILARKSALVDNGIRIPDVDHPWTKAEFDAALEKLSKDPHYDRAIDMSVWDSGEWWSYAYSPMLQSFGGDLINRDTYLSADGALNGPEAIAFGKWFQDLFAKGYASKTPSQDGIDFTKGKAALMYTGGWKVDQAQEALGTDEVLILPPVDFGHGPKVGGGSWQWGVSATCANKPAANGFIATLLQDKYLVKVSDNSGNFPARERANKYTKNFAPGAPMEPLFPIAEKYSMIRPPTPGYAVISSVFDKAMHDIMAGADVKSSLDQAVVDIDANIKANDGYGMKKK</sequence>
<dbReference type="GO" id="GO:0015768">
    <property type="term" value="P:maltose transport"/>
    <property type="evidence" value="ECO:0007669"/>
    <property type="project" value="TreeGrafter"/>
</dbReference>
<evidence type="ECO:0000256" key="2">
    <source>
        <dbReference type="ARBA" id="ARBA00022448"/>
    </source>
</evidence>
<feature type="signal peptide" evidence="4">
    <location>
        <begin position="1"/>
        <end position="24"/>
    </location>
</feature>
<evidence type="ECO:0000313" key="5">
    <source>
        <dbReference type="EMBL" id="MBD3689139.1"/>
    </source>
</evidence>
<dbReference type="GO" id="GO:0042956">
    <property type="term" value="P:maltodextrin transmembrane transport"/>
    <property type="evidence" value="ECO:0007669"/>
    <property type="project" value="TreeGrafter"/>
</dbReference>
<evidence type="ECO:0000313" key="6">
    <source>
        <dbReference type="Proteomes" id="UP000627538"/>
    </source>
</evidence>
<name>A0A8I0KVN9_9ACTO</name>
<accession>A0A8I0KVN9</accession>
<dbReference type="SUPFAM" id="SSF53850">
    <property type="entry name" value="Periplasmic binding protein-like II"/>
    <property type="match status" value="1"/>
</dbReference>
<comment type="similarity">
    <text evidence="1">Belongs to the bacterial solute-binding protein 1 family.</text>
</comment>
<protein>
    <submittedName>
        <fullName evidence="5">Extracellular solute-binding protein</fullName>
    </submittedName>
</protein>
<evidence type="ECO:0000256" key="4">
    <source>
        <dbReference type="SAM" id="SignalP"/>
    </source>
</evidence>
<dbReference type="GO" id="GO:0055052">
    <property type="term" value="C:ATP-binding cassette (ABC) transporter complex, substrate-binding subunit-containing"/>
    <property type="evidence" value="ECO:0007669"/>
    <property type="project" value="TreeGrafter"/>
</dbReference>
<dbReference type="Gene3D" id="3.40.190.10">
    <property type="entry name" value="Periplasmic binding protein-like II"/>
    <property type="match status" value="1"/>
</dbReference>
<keyword evidence="6" id="KW-1185">Reference proteome</keyword>
<dbReference type="EMBL" id="JACRUO010000001">
    <property type="protein sequence ID" value="MBD3689139.1"/>
    <property type="molecule type" value="Genomic_DNA"/>
</dbReference>
<organism evidence="5 6">
    <name type="scientific">Nanchangia anserum</name>
    <dbReference type="NCBI Taxonomy" id="2692125"/>
    <lineage>
        <taxon>Bacteria</taxon>
        <taxon>Bacillati</taxon>
        <taxon>Actinomycetota</taxon>
        <taxon>Actinomycetes</taxon>
        <taxon>Actinomycetales</taxon>
        <taxon>Actinomycetaceae</taxon>
        <taxon>Nanchangia</taxon>
    </lineage>
</organism>
<dbReference type="Proteomes" id="UP000627538">
    <property type="component" value="Unassembled WGS sequence"/>
</dbReference>
<dbReference type="AlphaFoldDB" id="A0A8I0KVN9"/>
<proteinExistence type="inferred from homology"/>
<dbReference type="InterPro" id="IPR006059">
    <property type="entry name" value="SBP"/>
</dbReference>
<gene>
    <name evidence="5" type="ORF">H8R10_02690</name>
</gene>
<keyword evidence="3 4" id="KW-0732">Signal</keyword>
<comment type="caution">
    <text evidence="5">The sequence shown here is derived from an EMBL/GenBank/DDBJ whole genome shotgun (WGS) entry which is preliminary data.</text>
</comment>
<dbReference type="PROSITE" id="PS51257">
    <property type="entry name" value="PROKAR_LIPOPROTEIN"/>
    <property type="match status" value="1"/>
</dbReference>
<dbReference type="GO" id="GO:1901982">
    <property type="term" value="F:maltose binding"/>
    <property type="evidence" value="ECO:0007669"/>
    <property type="project" value="TreeGrafter"/>
</dbReference>
<reference evidence="5 6" key="1">
    <citation type="submission" date="2020-08" db="EMBL/GenBank/DDBJ databases">
        <title>Winkia gen. nov., sp. nov., isolated from faeces of the Anser albifrons in China.</title>
        <authorList>
            <person name="Liu Q."/>
        </authorList>
    </citation>
    <scope>NUCLEOTIDE SEQUENCE [LARGE SCALE GENOMIC DNA]</scope>
    <source>
        <strain evidence="5 6">C62</strain>
    </source>
</reference>